<dbReference type="EMBL" id="JAENIO010000003">
    <property type="protein sequence ID" value="MBK1832766.1"/>
    <property type="molecule type" value="Genomic_DNA"/>
</dbReference>
<dbReference type="InterPro" id="IPR005537">
    <property type="entry name" value="RAMP_III_fam"/>
</dbReference>
<evidence type="ECO:0000259" key="2">
    <source>
        <dbReference type="Pfam" id="PF03787"/>
    </source>
</evidence>
<evidence type="ECO:0000313" key="3">
    <source>
        <dbReference type="EMBL" id="MBK1832766.1"/>
    </source>
</evidence>
<feature type="domain" description="CRISPR type III-associated protein" evidence="2">
    <location>
        <begin position="10"/>
        <end position="278"/>
    </location>
</feature>
<keyword evidence="1" id="KW-0051">Antiviral defense</keyword>
<dbReference type="PANTHER" id="PTHR36700:SF1">
    <property type="entry name" value="CRISPR SYSTEM CMR SUBUNIT CMR4"/>
    <property type="match status" value="1"/>
</dbReference>
<reference evidence="3" key="1">
    <citation type="submission" date="2021-01" db="EMBL/GenBank/DDBJ databases">
        <title>Modified the classification status of verrucomicrobia.</title>
        <authorList>
            <person name="Feng X."/>
        </authorList>
    </citation>
    <scope>NUCLEOTIDE SEQUENCE</scope>
    <source>
        <strain evidence="3">KCTC 12986</strain>
    </source>
</reference>
<dbReference type="RefSeq" id="WP_200390202.1">
    <property type="nucleotide sequence ID" value="NZ_JAENIO010000003.1"/>
</dbReference>
<dbReference type="GO" id="GO:0051607">
    <property type="term" value="P:defense response to virus"/>
    <property type="evidence" value="ECO:0007669"/>
    <property type="project" value="UniProtKB-KW"/>
</dbReference>
<protein>
    <submittedName>
        <fullName evidence="3">Type III-B CRISPR module RAMP protein Cmr4</fullName>
    </submittedName>
</protein>
<dbReference type="PANTHER" id="PTHR36700">
    <property type="entry name" value="CRISPR SYSTEM CMR SUBUNIT CMR4"/>
    <property type="match status" value="1"/>
</dbReference>
<proteinExistence type="predicted"/>
<dbReference type="AlphaFoldDB" id="A0A934RNR2"/>
<dbReference type="Proteomes" id="UP000604083">
    <property type="component" value="Unassembled WGS sequence"/>
</dbReference>
<gene>
    <name evidence="3" type="primary">cmr4</name>
    <name evidence="3" type="ORF">JIN78_01730</name>
</gene>
<name>A0A934RNR2_9BACT</name>
<evidence type="ECO:0000313" key="4">
    <source>
        <dbReference type="Proteomes" id="UP000604083"/>
    </source>
</evidence>
<organism evidence="3 4">
    <name type="scientific">Roseibacillus ishigakijimensis</name>
    <dbReference type="NCBI Taxonomy" id="454146"/>
    <lineage>
        <taxon>Bacteria</taxon>
        <taxon>Pseudomonadati</taxon>
        <taxon>Verrucomicrobiota</taxon>
        <taxon>Verrucomicrobiia</taxon>
        <taxon>Verrucomicrobiales</taxon>
        <taxon>Verrucomicrobiaceae</taxon>
        <taxon>Roseibacillus</taxon>
    </lineage>
</organism>
<comment type="caution">
    <text evidence="3">The sequence shown here is derived from an EMBL/GenBank/DDBJ whole genome shotgun (WGS) entry which is preliminary data.</text>
</comment>
<dbReference type="InterPro" id="IPR013410">
    <property type="entry name" value="CRISPR-assoc_RAMP_Cmr4"/>
</dbReference>
<dbReference type="Pfam" id="PF03787">
    <property type="entry name" value="RAMPs"/>
    <property type="match status" value="1"/>
</dbReference>
<sequence>MKTKLLYIFTRTPLHVGVGSSVGAVDLPIRRERHTNHPIIPGSSIKGVFRDCASHSQDTQSLIRDLFGPDNDEIDDTNKAQAGDLAFGEARPIAFPVRSAKGAFAYVTCPFVLQRFAREANLPDLSDLPQPNDQTCLAGKTVSIDNPAKRVVLEEYAFEKKEDFPAEWQTALLSLSEDPVWQEAKDRLVLLSDGDFAHFVTTTTEISTQTKINPETGAVAKGALFNMECIPAETLFAAPVQIIGRYKDTDSEAGLAAIVENNPIMQFGGNSTTGRGFCSITLK</sequence>
<keyword evidence="4" id="KW-1185">Reference proteome</keyword>
<accession>A0A934RNR2</accession>
<evidence type="ECO:0000256" key="1">
    <source>
        <dbReference type="ARBA" id="ARBA00023118"/>
    </source>
</evidence>
<dbReference type="NCBIfam" id="TIGR02580">
    <property type="entry name" value="cas_RAMP_Cmr4"/>
    <property type="match status" value="1"/>
</dbReference>